<accession>A0A0N4Y811</accession>
<evidence type="ECO:0000256" key="2">
    <source>
        <dbReference type="SAM" id="Phobius"/>
    </source>
</evidence>
<keyword evidence="2" id="KW-0812">Transmembrane</keyword>
<feature type="region of interest" description="Disordered" evidence="1">
    <location>
        <begin position="30"/>
        <end position="77"/>
    </location>
</feature>
<reference evidence="5" key="1">
    <citation type="submission" date="2017-02" db="UniProtKB">
        <authorList>
            <consortium name="WormBaseParasite"/>
        </authorList>
    </citation>
    <scope>IDENTIFICATION</scope>
</reference>
<organism evidence="5">
    <name type="scientific">Nippostrongylus brasiliensis</name>
    <name type="common">Rat hookworm</name>
    <dbReference type="NCBI Taxonomy" id="27835"/>
    <lineage>
        <taxon>Eukaryota</taxon>
        <taxon>Metazoa</taxon>
        <taxon>Ecdysozoa</taxon>
        <taxon>Nematoda</taxon>
        <taxon>Chromadorea</taxon>
        <taxon>Rhabditida</taxon>
        <taxon>Rhabditina</taxon>
        <taxon>Rhabditomorpha</taxon>
        <taxon>Strongyloidea</taxon>
        <taxon>Heligmosomidae</taxon>
        <taxon>Nippostrongylus</taxon>
    </lineage>
</organism>
<dbReference type="EMBL" id="UYSL01020725">
    <property type="protein sequence ID" value="VDL75916.1"/>
    <property type="molecule type" value="Genomic_DNA"/>
</dbReference>
<dbReference type="WBParaSite" id="NBR_0001232601-mRNA-1">
    <property type="protein sequence ID" value="NBR_0001232601-mRNA-1"/>
    <property type="gene ID" value="NBR_0001232601"/>
</dbReference>
<keyword evidence="2" id="KW-0472">Membrane</keyword>
<keyword evidence="4" id="KW-1185">Reference proteome</keyword>
<sequence length="182" mass="19915">MIKSAFKAVISVPTEFVVIRLGDLCTPGDQLSKEAAQTDGAETGDGGRRLDSRKTPDLRRLADGGEQPPTDGHAIDSQNCKSPRFYVHNRQETSDLQPTLAGECLHLPTSFVIALGLATVICLATASLGVLHMLYISMYITQSGRRLFIVYLADTAPFVSMLSLVAMYMPRVWFLAHLISFL</sequence>
<protein>
    <submittedName>
        <fullName evidence="5">G_PROTEIN_RECEP_F1_2 domain-containing protein</fullName>
    </submittedName>
</protein>
<dbReference type="STRING" id="27835.A0A0N4Y811"/>
<feature type="transmembrane region" description="Helical" evidence="2">
    <location>
        <begin position="111"/>
        <end position="136"/>
    </location>
</feature>
<keyword evidence="2" id="KW-1133">Transmembrane helix</keyword>
<reference evidence="3 4" key="2">
    <citation type="submission" date="2018-11" db="EMBL/GenBank/DDBJ databases">
        <authorList>
            <consortium name="Pathogen Informatics"/>
        </authorList>
    </citation>
    <scope>NUCLEOTIDE SEQUENCE [LARGE SCALE GENOMIC DNA]</scope>
</reference>
<evidence type="ECO:0000256" key="1">
    <source>
        <dbReference type="SAM" id="MobiDB-lite"/>
    </source>
</evidence>
<evidence type="ECO:0000313" key="5">
    <source>
        <dbReference type="WBParaSite" id="NBR_0001232601-mRNA-1"/>
    </source>
</evidence>
<dbReference type="Proteomes" id="UP000271162">
    <property type="component" value="Unassembled WGS sequence"/>
</dbReference>
<dbReference type="AlphaFoldDB" id="A0A0N4Y811"/>
<evidence type="ECO:0000313" key="3">
    <source>
        <dbReference type="EMBL" id="VDL75916.1"/>
    </source>
</evidence>
<gene>
    <name evidence="3" type="ORF">NBR_LOCUS12327</name>
</gene>
<evidence type="ECO:0000313" key="4">
    <source>
        <dbReference type="Proteomes" id="UP000271162"/>
    </source>
</evidence>
<name>A0A0N4Y811_NIPBR</name>
<feature type="compositionally biased region" description="Basic and acidic residues" evidence="1">
    <location>
        <begin position="45"/>
        <end position="63"/>
    </location>
</feature>
<feature type="transmembrane region" description="Helical" evidence="2">
    <location>
        <begin position="148"/>
        <end position="169"/>
    </location>
</feature>
<proteinExistence type="predicted"/>